<reference evidence="2 3" key="1">
    <citation type="submission" date="2017-05" db="EMBL/GenBank/DDBJ databases">
        <title>The complete genome sequence of Deinococcus ficus isolated from the rhizosphere of the Ficus religiosa L. in Taiwan.</title>
        <authorList>
            <person name="Wu K.-M."/>
            <person name="Liao T.-L."/>
            <person name="Liu Y.-M."/>
            <person name="Young C.-C."/>
            <person name="Tsai S.-F."/>
        </authorList>
    </citation>
    <scope>NUCLEOTIDE SEQUENCE [LARGE SCALE GENOMIC DNA]</scope>
    <source>
        <strain evidence="2 3">CC-FR2-10</strain>
        <plasmid evidence="3">pdfi2</plasmid>
    </source>
</reference>
<feature type="compositionally biased region" description="Low complexity" evidence="1">
    <location>
        <begin position="14"/>
        <end position="32"/>
    </location>
</feature>
<feature type="region of interest" description="Disordered" evidence="1">
    <location>
        <begin position="1"/>
        <end position="43"/>
    </location>
</feature>
<organism evidence="2 3">
    <name type="scientific">Deinococcus ficus</name>
    <dbReference type="NCBI Taxonomy" id="317577"/>
    <lineage>
        <taxon>Bacteria</taxon>
        <taxon>Thermotogati</taxon>
        <taxon>Deinococcota</taxon>
        <taxon>Deinococci</taxon>
        <taxon>Deinococcales</taxon>
        <taxon>Deinococcaceae</taxon>
        <taxon>Deinococcus</taxon>
    </lineage>
</organism>
<geneLocation type="plasmid" evidence="3">
    <name>pdfi2</name>
</geneLocation>
<evidence type="ECO:0000313" key="3">
    <source>
        <dbReference type="Proteomes" id="UP000259030"/>
    </source>
</evidence>
<protein>
    <recommendedName>
        <fullName evidence="4">DUF2171 domain-containing protein</fullName>
    </recommendedName>
</protein>
<proteinExistence type="predicted"/>
<dbReference type="AlphaFoldDB" id="A0A221T1P6"/>
<sequence>MPASPPDPTPGRPSTPTTTPRGTATTCTAPGTEHGTEWRGQSSPRLSLGRVAIRLRNAARARRDPLRGGLHGSRPGAQSAGLACLGLGHGRHAFSSFGKSPSGRPERSVMDNITPGLPIICTDNVVHGTAEFTEREYLVTAPLDDGRRHFIPLTLIDRVDDAVRLNVDHHQLLEIL</sequence>
<keyword evidence="3" id="KW-1185">Reference proteome</keyword>
<keyword evidence="2" id="KW-0614">Plasmid</keyword>
<dbReference type="InterPro" id="IPR018684">
    <property type="entry name" value="DUF2171"/>
</dbReference>
<name>A0A221T1P6_9DEIO</name>
<feature type="compositionally biased region" description="Pro residues" evidence="1">
    <location>
        <begin position="1"/>
        <end position="13"/>
    </location>
</feature>
<dbReference type="KEGG" id="dfc:DFI_16605"/>
<dbReference type="EMBL" id="CP021083">
    <property type="protein sequence ID" value="ASN82814.1"/>
    <property type="molecule type" value="Genomic_DNA"/>
</dbReference>
<dbReference type="STRING" id="317577.GCA_000419625_03384"/>
<accession>A0A221T1P6</accession>
<evidence type="ECO:0008006" key="4">
    <source>
        <dbReference type="Google" id="ProtNLM"/>
    </source>
</evidence>
<gene>
    <name evidence="2" type="ORF">DFI_16605</name>
</gene>
<dbReference type="Proteomes" id="UP000259030">
    <property type="component" value="Plasmid pDFI2"/>
</dbReference>
<evidence type="ECO:0000313" key="2">
    <source>
        <dbReference type="EMBL" id="ASN82814.1"/>
    </source>
</evidence>
<evidence type="ECO:0000256" key="1">
    <source>
        <dbReference type="SAM" id="MobiDB-lite"/>
    </source>
</evidence>
<dbReference type="Pfam" id="PF09939">
    <property type="entry name" value="DUF2171"/>
    <property type="match status" value="1"/>
</dbReference>